<feature type="transmembrane region" description="Helical" evidence="5">
    <location>
        <begin position="136"/>
        <end position="158"/>
    </location>
</feature>
<dbReference type="Pfam" id="PF07690">
    <property type="entry name" value="MFS_1"/>
    <property type="match status" value="1"/>
</dbReference>
<evidence type="ECO:0000256" key="5">
    <source>
        <dbReference type="SAM" id="Phobius"/>
    </source>
</evidence>
<dbReference type="RefSeq" id="WP_168078338.1">
    <property type="nucleotide sequence ID" value="NZ_BAAAQJ010000021.1"/>
</dbReference>
<proteinExistence type="predicted"/>
<feature type="transmembrane region" description="Helical" evidence="5">
    <location>
        <begin position="7"/>
        <end position="27"/>
    </location>
</feature>
<keyword evidence="4 5" id="KW-0472">Membrane</keyword>
<feature type="transmembrane region" description="Helical" evidence="5">
    <location>
        <begin position="304"/>
        <end position="323"/>
    </location>
</feature>
<comment type="caution">
    <text evidence="7">The sequence shown here is derived from an EMBL/GenBank/DDBJ whole genome shotgun (WGS) entry which is preliminary data.</text>
</comment>
<feature type="transmembrane region" description="Helical" evidence="5">
    <location>
        <begin position="363"/>
        <end position="386"/>
    </location>
</feature>
<evidence type="ECO:0000256" key="4">
    <source>
        <dbReference type="ARBA" id="ARBA00023136"/>
    </source>
</evidence>
<evidence type="ECO:0000256" key="1">
    <source>
        <dbReference type="ARBA" id="ARBA00004651"/>
    </source>
</evidence>
<comment type="subcellular location">
    <subcellularLocation>
        <location evidence="1">Cell membrane</location>
        <topology evidence="1">Multi-pass membrane protein</topology>
    </subcellularLocation>
</comment>
<dbReference type="InterPro" id="IPR020846">
    <property type="entry name" value="MFS_dom"/>
</dbReference>
<sequence>MSETWRLRLVLLTASAGTFMASLDLFIVNVAYPDLQRVFHDSTDASLSWILNAYTIVFAALPIPFGRLADAYGRKRGFIAGTLVFALASAWCAATSSVSWLVAARVLQAVGAAALLPTSLSLLLDEFPAARRTAAVTVWAASGALAAAAGVPVGALLVQLSWHWIFLVNLPVAALTVLGATLLLHESRAEHRPGRPDLLGALLLIGGLGLLTLGIVKGNEWSWTSGTTMGVLCAGLLAVAGFLARCARHPQPVLELALFAGRSFSAATAASVVFFAGFGAHVFGNIVFLTRVWHHSVLRAGLEFAPGPVVVTIVALGLTARLINRYGHRAVTMTGAAVFALGAALFVAFVGQTPDYPGAYLPSLLLAGVGIGFVAPALPGAMTAALPPERRATGSAIFAMSRQLGTVLGVATLVALLGVTTSQPVDAFHRAWTFVVAAQIAALLTSLGIKQASRGPVGGVGQTC</sequence>
<dbReference type="Proteomes" id="UP000653674">
    <property type="component" value="Unassembled WGS sequence"/>
</dbReference>
<feature type="transmembrane region" description="Helical" evidence="5">
    <location>
        <begin position="47"/>
        <end position="65"/>
    </location>
</feature>
<keyword evidence="3 5" id="KW-1133">Transmembrane helix</keyword>
<feature type="transmembrane region" description="Helical" evidence="5">
    <location>
        <begin position="407"/>
        <end position="425"/>
    </location>
</feature>
<organism evidence="7 8">
    <name type="scientific">Planosporangium flavigriseum</name>
    <dbReference type="NCBI Taxonomy" id="373681"/>
    <lineage>
        <taxon>Bacteria</taxon>
        <taxon>Bacillati</taxon>
        <taxon>Actinomycetota</taxon>
        <taxon>Actinomycetes</taxon>
        <taxon>Micromonosporales</taxon>
        <taxon>Micromonosporaceae</taxon>
        <taxon>Planosporangium</taxon>
    </lineage>
</organism>
<feature type="transmembrane region" description="Helical" evidence="5">
    <location>
        <begin position="222"/>
        <end position="243"/>
    </location>
</feature>
<dbReference type="AlphaFoldDB" id="A0A8J3PPZ4"/>
<feature type="transmembrane region" description="Helical" evidence="5">
    <location>
        <begin position="196"/>
        <end position="216"/>
    </location>
</feature>
<evidence type="ECO:0000256" key="2">
    <source>
        <dbReference type="ARBA" id="ARBA00022692"/>
    </source>
</evidence>
<dbReference type="InterPro" id="IPR036259">
    <property type="entry name" value="MFS_trans_sf"/>
</dbReference>
<feature type="transmembrane region" description="Helical" evidence="5">
    <location>
        <begin position="77"/>
        <end position="100"/>
    </location>
</feature>
<reference evidence="7" key="1">
    <citation type="submission" date="2021-01" db="EMBL/GenBank/DDBJ databases">
        <title>Whole genome shotgun sequence of Planosporangium flavigriseum NBRC 105377.</title>
        <authorList>
            <person name="Komaki H."/>
            <person name="Tamura T."/>
        </authorList>
    </citation>
    <scope>NUCLEOTIDE SEQUENCE</scope>
    <source>
        <strain evidence="7">NBRC 105377</strain>
    </source>
</reference>
<evidence type="ECO:0000259" key="6">
    <source>
        <dbReference type="PROSITE" id="PS50850"/>
    </source>
</evidence>
<feature type="transmembrane region" description="Helical" evidence="5">
    <location>
        <begin position="106"/>
        <end position="124"/>
    </location>
</feature>
<dbReference type="Gene3D" id="1.20.1250.20">
    <property type="entry name" value="MFS general substrate transporter like domains"/>
    <property type="match status" value="1"/>
</dbReference>
<dbReference type="GO" id="GO:0005886">
    <property type="term" value="C:plasma membrane"/>
    <property type="evidence" value="ECO:0007669"/>
    <property type="project" value="UniProtKB-SubCell"/>
</dbReference>
<accession>A0A8J3PPZ4</accession>
<dbReference type="PANTHER" id="PTHR42718">
    <property type="entry name" value="MAJOR FACILITATOR SUPERFAMILY MULTIDRUG TRANSPORTER MFSC"/>
    <property type="match status" value="1"/>
</dbReference>
<feature type="domain" description="Major facilitator superfamily (MFS) profile" evidence="6">
    <location>
        <begin position="10"/>
        <end position="454"/>
    </location>
</feature>
<keyword evidence="8" id="KW-1185">Reference proteome</keyword>
<keyword evidence="2 5" id="KW-0812">Transmembrane</keyword>
<dbReference type="InterPro" id="IPR011701">
    <property type="entry name" value="MFS"/>
</dbReference>
<name>A0A8J3PPZ4_9ACTN</name>
<feature type="transmembrane region" description="Helical" evidence="5">
    <location>
        <begin position="264"/>
        <end position="284"/>
    </location>
</feature>
<protein>
    <submittedName>
        <fullName evidence="7">MFS transporter</fullName>
    </submittedName>
</protein>
<gene>
    <name evidence="7" type="ORF">Pfl04_48320</name>
</gene>
<evidence type="ECO:0000313" key="7">
    <source>
        <dbReference type="EMBL" id="GIG76428.1"/>
    </source>
</evidence>
<evidence type="ECO:0000256" key="3">
    <source>
        <dbReference type="ARBA" id="ARBA00022989"/>
    </source>
</evidence>
<evidence type="ECO:0000313" key="8">
    <source>
        <dbReference type="Proteomes" id="UP000653674"/>
    </source>
</evidence>
<dbReference type="Gene3D" id="1.20.1720.10">
    <property type="entry name" value="Multidrug resistance protein D"/>
    <property type="match status" value="1"/>
</dbReference>
<dbReference type="CDD" id="cd17321">
    <property type="entry name" value="MFS_MMR_MDR_like"/>
    <property type="match status" value="1"/>
</dbReference>
<feature type="transmembrane region" description="Helical" evidence="5">
    <location>
        <begin position="164"/>
        <end position="184"/>
    </location>
</feature>
<feature type="transmembrane region" description="Helical" evidence="5">
    <location>
        <begin position="431"/>
        <end position="449"/>
    </location>
</feature>
<feature type="transmembrane region" description="Helical" evidence="5">
    <location>
        <begin position="330"/>
        <end position="351"/>
    </location>
</feature>
<dbReference type="EMBL" id="BONU01000054">
    <property type="protein sequence ID" value="GIG76428.1"/>
    <property type="molecule type" value="Genomic_DNA"/>
</dbReference>
<dbReference type="GO" id="GO:0022857">
    <property type="term" value="F:transmembrane transporter activity"/>
    <property type="evidence" value="ECO:0007669"/>
    <property type="project" value="InterPro"/>
</dbReference>
<dbReference type="PROSITE" id="PS50850">
    <property type="entry name" value="MFS"/>
    <property type="match status" value="1"/>
</dbReference>
<dbReference type="SUPFAM" id="SSF103473">
    <property type="entry name" value="MFS general substrate transporter"/>
    <property type="match status" value="1"/>
</dbReference>
<dbReference type="PANTHER" id="PTHR42718:SF48">
    <property type="entry name" value="CONSERVED TWO-DOMAIN MEMBRANE PROTEIN-RELATED"/>
    <property type="match status" value="1"/>
</dbReference>